<dbReference type="PRINTS" id="PR00364">
    <property type="entry name" value="DISEASERSIST"/>
</dbReference>
<dbReference type="InterPro" id="IPR032675">
    <property type="entry name" value="LRR_dom_sf"/>
</dbReference>
<sequence>MNRSSGSSSSSRFSCSFDVFLSFRGEDTRSNFTSHLNTALRQRGINVFIDNKLSRGEEISASLLEAIEESKISIVVISENYASSSWCLNELVKILMCNELRGQVVLPIFYKVDPSQVGKQSGRFGEEFGKLEVRFSWDKMEAWREAMISVSHISGWTVLQKEDEANLIQKIVQQVLKKLNRGAIQFCVAKYPVGIDRQVNDILFQVMSADEKITMVGLYGIGGMGKTTLAKALYNKIANDFEGCCFLAKVREASNQYRGLVELQKELLREVLMDDSIKVSNVDIGISIIRDRLCSKKILLILDDVDTREQLEALAGGHDWFGPGSMVIATTRNMPLLASHGIFNKFKEVNGLNAIEGLELFSWHAFGNSDPSSDYLDLSKRAVHYCKGLSLALVVLGSFLNSIHDQSKFERILDEYENFYLDKDIQDILRISYDELEQDVKEIFLYISCCFVGEDINEVKMKLEACGCLCLEKGTTKLMNLSLLTIDEHSNRIEMHDLIQQMGRTIHLSETSKSHKRKRLLIKDDVMDVLNGNKEARAVKVIKLNFPKPTELEIDSRAFEKVKKLVVLDIRNATSSRSSDLEYVPNSLRWINWPHFPFPSLPSTYTMDNLLELKLPYSSIKHFGKAFMCGGCLKKINFRDSKFLVEIPDLSIAINLEVLDLLGCVNLVKIHESVGSLSKLVEFYLSSNIKGFEQFPSYLKLKSLGTFYLDKCRIDEWCPQFSEEMKSIEFLSICNSIVTHQLSPTIGYLTSLKKLWIITCKELKTLPSTIYRLSNLNDLYIFNSDLSTFPSLNTSSSPSLFPYLTSIRLFDCKITNLDFLETMVHVAPSLEELDLSENNFCRLPSCIINFKSLKYIYTIGCKLLEEIPKVPKGVVIMNASGCVSLVKFPDNILDCISCDDNMESRGDEVFRRLILMNCDIPDWCKYKSMNNSIEFIFPADCLSSKSRVFACAKFEVNIGDGEPNFICSVFINDTKILACEMLSSIDEITPPLDATQTPTPTGEYLSMVVLGSCLYPDPYSLVDVDRYPYVVYHYPFGDIMYGSGKVDLNQLCCRMKSSRGILDKVEVLFEVPQEFKDAISIKMCGVHVIVEE</sequence>
<dbReference type="SUPFAM" id="SSF52200">
    <property type="entry name" value="Toll/Interleukin receptor TIR domain"/>
    <property type="match status" value="1"/>
</dbReference>
<evidence type="ECO:0000256" key="3">
    <source>
        <dbReference type="ARBA" id="ARBA00022821"/>
    </source>
</evidence>
<gene>
    <name evidence="6" type="primary">LOC103495440</name>
</gene>
<dbReference type="PANTHER" id="PTHR11017">
    <property type="entry name" value="LEUCINE-RICH REPEAT-CONTAINING PROTEIN"/>
    <property type="match status" value="1"/>
</dbReference>
<evidence type="ECO:0000256" key="1">
    <source>
        <dbReference type="ARBA" id="ARBA00022614"/>
    </source>
</evidence>
<dbReference type="InterPro" id="IPR058192">
    <property type="entry name" value="WHD_ROQ1-like"/>
</dbReference>
<dbReference type="Pfam" id="PF23282">
    <property type="entry name" value="WHD_ROQ1"/>
    <property type="match status" value="1"/>
</dbReference>
<keyword evidence="3" id="KW-0611">Plant defense</keyword>
<dbReference type="InterPro" id="IPR027417">
    <property type="entry name" value="P-loop_NTPase"/>
</dbReference>
<dbReference type="SMART" id="SM00255">
    <property type="entry name" value="TIR"/>
    <property type="match status" value="1"/>
</dbReference>
<dbReference type="InterPro" id="IPR058546">
    <property type="entry name" value="RPS4B/Roq1-like_LRR"/>
</dbReference>
<dbReference type="SUPFAM" id="SSF52540">
    <property type="entry name" value="P-loop containing nucleoside triphosphate hydrolases"/>
    <property type="match status" value="1"/>
</dbReference>
<keyword evidence="2" id="KW-0677">Repeat</keyword>
<dbReference type="SMART" id="SM00382">
    <property type="entry name" value="AAA"/>
    <property type="match status" value="1"/>
</dbReference>
<dbReference type="InterPro" id="IPR002182">
    <property type="entry name" value="NB-ARC"/>
</dbReference>
<dbReference type="Proteomes" id="UP001652600">
    <property type="component" value="Chromosome 5"/>
</dbReference>
<dbReference type="RefSeq" id="XP_050940699.1">
    <property type="nucleotide sequence ID" value="XM_051084742.1"/>
</dbReference>
<evidence type="ECO:0000256" key="2">
    <source>
        <dbReference type="ARBA" id="ARBA00022737"/>
    </source>
</evidence>
<dbReference type="Gene3D" id="1.10.8.430">
    <property type="entry name" value="Helical domain of apoptotic protease-activating factors"/>
    <property type="match status" value="1"/>
</dbReference>
<organism evidence="5 6">
    <name type="scientific">Cucumis melo</name>
    <name type="common">Muskmelon</name>
    <dbReference type="NCBI Taxonomy" id="3656"/>
    <lineage>
        <taxon>Eukaryota</taxon>
        <taxon>Viridiplantae</taxon>
        <taxon>Streptophyta</taxon>
        <taxon>Embryophyta</taxon>
        <taxon>Tracheophyta</taxon>
        <taxon>Spermatophyta</taxon>
        <taxon>Magnoliopsida</taxon>
        <taxon>eudicotyledons</taxon>
        <taxon>Gunneridae</taxon>
        <taxon>Pentapetalae</taxon>
        <taxon>rosids</taxon>
        <taxon>fabids</taxon>
        <taxon>Cucurbitales</taxon>
        <taxon>Cucurbitaceae</taxon>
        <taxon>Benincaseae</taxon>
        <taxon>Cucumis</taxon>
    </lineage>
</organism>
<dbReference type="InterPro" id="IPR000157">
    <property type="entry name" value="TIR_dom"/>
</dbReference>
<dbReference type="SUPFAM" id="SSF52058">
    <property type="entry name" value="L domain-like"/>
    <property type="match status" value="1"/>
</dbReference>
<dbReference type="Pfam" id="PF01582">
    <property type="entry name" value="TIR"/>
    <property type="match status" value="1"/>
</dbReference>
<dbReference type="PROSITE" id="PS50104">
    <property type="entry name" value="TIR"/>
    <property type="match status" value="1"/>
</dbReference>
<dbReference type="Gene3D" id="3.40.50.10140">
    <property type="entry name" value="Toll/interleukin-1 receptor homology (TIR) domain"/>
    <property type="match status" value="1"/>
</dbReference>
<evidence type="ECO:0000259" key="4">
    <source>
        <dbReference type="PROSITE" id="PS50104"/>
    </source>
</evidence>
<protein>
    <submittedName>
        <fullName evidence="6">Disease resistance protein RPV1-like isoform X2</fullName>
    </submittedName>
</protein>
<proteinExistence type="predicted"/>
<feature type="domain" description="TIR" evidence="4">
    <location>
        <begin position="15"/>
        <end position="179"/>
    </location>
</feature>
<dbReference type="Gene3D" id="3.40.50.300">
    <property type="entry name" value="P-loop containing nucleotide triphosphate hydrolases"/>
    <property type="match status" value="1"/>
</dbReference>
<dbReference type="GeneID" id="103495440"/>
<dbReference type="InterPro" id="IPR044974">
    <property type="entry name" value="Disease_R_plants"/>
</dbReference>
<evidence type="ECO:0000313" key="6">
    <source>
        <dbReference type="RefSeq" id="XP_050940699.1"/>
    </source>
</evidence>
<reference evidence="6" key="1">
    <citation type="submission" date="2025-08" db="UniProtKB">
        <authorList>
            <consortium name="RefSeq"/>
        </authorList>
    </citation>
    <scope>IDENTIFICATION</scope>
    <source>
        <tissue evidence="6">Stem</tissue>
    </source>
</reference>
<dbReference type="Pfam" id="PF23286">
    <property type="entry name" value="LRR_13"/>
    <property type="match status" value="1"/>
</dbReference>
<dbReference type="InterPro" id="IPR035897">
    <property type="entry name" value="Toll_tir_struct_dom_sf"/>
</dbReference>
<name>A0ABM3KSE4_CUCME</name>
<dbReference type="PANTHER" id="PTHR11017:SF570">
    <property type="entry name" value="DISEASE RESISTANCE PROTEIN (TIR-NBS CLASS)-RELATED"/>
    <property type="match status" value="1"/>
</dbReference>
<accession>A0ABM3KSE4</accession>
<dbReference type="InterPro" id="IPR003593">
    <property type="entry name" value="AAA+_ATPase"/>
</dbReference>
<evidence type="ECO:0000313" key="5">
    <source>
        <dbReference type="Proteomes" id="UP001652600"/>
    </source>
</evidence>
<dbReference type="Pfam" id="PF00931">
    <property type="entry name" value="NB-ARC"/>
    <property type="match status" value="1"/>
</dbReference>
<keyword evidence="5" id="KW-1185">Reference proteome</keyword>
<keyword evidence="1" id="KW-0433">Leucine-rich repeat</keyword>
<dbReference type="InterPro" id="IPR042197">
    <property type="entry name" value="Apaf_helical"/>
</dbReference>
<dbReference type="Gene3D" id="3.80.10.10">
    <property type="entry name" value="Ribonuclease Inhibitor"/>
    <property type="match status" value="2"/>
</dbReference>